<dbReference type="Gene3D" id="1.10.135.10">
    <property type="entry name" value="ATP:guanido phosphotransferase, N-terminal domain"/>
    <property type="match status" value="1"/>
</dbReference>
<protein>
    <recommendedName>
        <fullName evidence="12">Arginine kinase</fullName>
    </recommendedName>
</protein>
<keyword evidence="4 7" id="KW-0067">ATP-binding</keyword>
<name>A0A7R9H7M8_TIMCR</name>
<gene>
    <name evidence="11" type="ORF">TCEB3V08_LOCUS11113</name>
</gene>
<feature type="compositionally biased region" description="Basic and acidic residues" evidence="8">
    <location>
        <begin position="830"/>
        <end position="849"/>
    </location>
</feature>
<feature type="repeat" description="ANK" evidence="5">
    <location>
        <begin position="671"/>
        <end position="704"/>
    </location>
</feature>
<dbReference type="Pfam" id="PF00217">
    <property type="entry name" value="ATP-gua_Ptrans"/>
    <property type="match status" value="1"/>
</dbReference>
<feature type="binding site" evidence="7">
    <location>
        <position position="1378"/>
    </location>
    <ligand>
        <name>ATP</name>
        <dbReference type="ChEBI" id="CHEBI:30616"/>
    </ligand>
</feature>
<dbReference type="SUPFAM" id="SSF48403">
    <property type="entry name" value="Ankyrin repeat"/>
    <property type="match status" value="1"/>
</dbReference>
<feature type="domain" description="Phosphagen kinase N-terminal" evidence="9">
    <location>
        <begin position="1102"/>
        <end position="1198"/>
    </location>
</feature>
<proteinExistence type="inferred from homology"/>
<dbReference type="InterPro" id="IPR014746">
    <property type="entry name" value="Gln_synth/guanido_kin_cat_dom"/>
</dbReference>
<evidence type="ECO:0000259" key="9">
    <source>
        <dbReference type="PROSITE" id="PS51509"/>
    </source>
</evidence>
<reference evidence="11" key="1">
    <citation type="submission" date="2020-11" db="EMBL/GenBank/DDBJ databases">
        <authorList>
            <person name="Tran Van P."/>
        </authorList>
    </citation>
    <scope>NUCLEOTIDE SEQUENCE</scope>
</reference>
<feature type="region of interest" description="Disordered" evidence="8">
    <location>
        <begin position="750"/>
        <end position="890"/>
    </location>
</feature>
<dbReference type="InterPro" id="IPR022414">
    <property type="entry name" value="ATP-guanido_PTrfase_cat"/>
</dbReference>
<feature type="repeat" description="ANK" evidence="5">
    <location>
        <begin position="1014"/>
        <end position="1047"/>
    </location>
</feature>
<keyword evidence="2 7" id="KW-0547">Nucleotide-binding</keyword>
<evidence type="ECO:0000256" key="5">
    <source>
        <dbReference type="PROSITE-ProRule" id="PRU00023"/>
    </source>
</evidence>
<dbReference type="Gene3D" id="3.30.590.10">
    <property type="entry name" value="Glutamine synthetase/guanido kinase, catalytic domain"/>
    <property type="match status" value="1"/>
</dbReference>
<organism evidence="11">
    <name type="scientific">Timema cristinae</name>
    <name type="common">Walking stick</name>
    <dbReference type="NCBI Taxonomy" id="61476"/>
    <lineage>
        <taxon>Eukaryota</taxon>
        <taxon>Metazoa</taxon>
        <taxon>Ecdysozoa</taxon>
        <taxon>Arthropoda</taxon>
        <taxon>Hexapoda</taxon>
        <taxon>Insecta</taxon>
        <taxon>Pterygota</taxon>
        <taxon>Neoptera</taxon>
        <taxon>Polyneoptera</taxon>
        <taxon>Phasmatodea</taxon>
        <taxon>Timematodea</taxon>
        <taxon>Timematoidea</taxon>
        <taxon>Timematidae</taxon>
        <taxon>Timema</taxon>
    </lineage>
</organism>
<dbReference type="InterPro" id="IPR036802">
    <property type="entry name" value="ATP-guanido_PTrfase_N_sf"/>
</dbReference>
<comment type="caution">
    <text evidence="7">Lacks conserved residue(s) required for the propagation of feature annotation.</text>
</comment>
<keyword evidence="3 7" id="KW-0418">Kinase</keyword>
<evidence type="ECO:0000256" key="8">
    <source>
        <dbReference type="SAM" id="MobiDB-lite"/>
    </source>
</evidence>
<dbReference type="InterPro" id="IPR002110">
    <property type="entry name" value="Ankyrin_rpt"/>
</dbReference>
<dbReference type="PROSITE" id="PS50088">
    <property type="entry name" value="ANK_REPEAT"/>
    <property type="match status" value="3"/>
</dbReference>
<dbReference type="SMART" id="SM00248">
    <property type="entry name" value="ANK"/>
    <property type="match status" value="6"/>
</dbReference>
<evidence type="ECO:0008006" key="12">
    <source>
        <dbReference type="Google" id="ProtNLM"/>
    </source>
</evidence>
<keyword evidence="1 7" id="KW-0808">Transferase</keyword>
<dbReference type="Gene3D" id="1.25.40.20">
    <property type="entry name" value="Ankyrin repeat-containing domain"/>
    <property type="match status" value="3"/>
</dbReference>
<feature type="compositionally biased region" description="Acidic residues" evidence="8">
    <location>
        <begin position="875"/>
        <end position="884"/>
    </location>
</feature>
<comment type="similarity">
    <text evidence="6">Belongs to the ATP:guanido phosphotransferase family.</text>
</comment>
<dbReference type="Pfam" id="PF12796">
    <property type="entry name" value="Ank_2"/>
    <property type="match status" value="1"/>
</dbReference>
<feature type="compositionally biased region" description="Acidic residues" evidence="8">
    <location>
        <begin position="812"/>
        <end position="829"/>
    </location>
</feature>
<dbReference type="InterPro" id="IPR022413">
    <property type="entry name" value="ATP-guanido_PTrfase_N"/>
</dbReference>
<dbReference type="PROSITE" id="PS50297">
    <property type="entry name" value="ANK_REP_REGION"/>
    <property type="match status" value="3"/>
</dbReference>
<evidence type="ECO:0000256" key="1">
    <source>
        <dbReference type="ARBA" id="ARBA00022679"/>
    </source>
</evidence>
<feature type="compositionally biased region" description="Basic and acidic residues" evidence="8">
    <location>
        <begin position="789"/>
        <end position="811"/>
    </location>
</feature>
<dbReference type="EMBL" id="OC322456">
    <property type="protein sequence ID" value="CAD7411825.1"/>
    <property type="molecule type" value="Genomic_DNA"/>
</dbReference>
<dbReference type="Pfam" id="PF02807">
    <property type="entry name" value="ATP-gua_PtransN"/>
    <property type="match status" value="1"/>
</dbReference>
<feature type="domain" description="Phosphagen kinase C-terminal" evidence="10">
    <location>
        <begin position="1244"/>
        <end position="1501"/>
    </location>
</feature>
<keyword evidence="5" id="KW-0040">ANK repeat</keyword>
<evidence type="ECO:0000256" key="7">
    <source>
        <dbReference type="PROSITE-ProRule" id="PRU00843"/>
    </source>
</evidence>
<evidence type="ECO:0000256" key="6">
    <source>
        <dbReference type="PROSITE-ProRule" id="PRU00842"/>
    </source>
</evidence>
<evidence type="ECO:0000256" key="3">
    <source>
        <dbReference type="ARBA" id="ARBA00022777"/>
    </source>
</evidence>
<feature type="binding site" evidence="7">
    <location>
        <begin position="1247"/>
        <end position="1251"/>
    </location>
    <ligand>
        <name>ATP</name>
        <dbReference type="ChEBI" id="CHEBI:30616"/>
    </ligand>
</feature>
<dbReference type="SUPFAM" id="SSF55931">
    <property type="entry name" value="Glutamine synthetase/guanido kinase"/>
    <property type="match status" value="1"/>
</dbReference>
<feature type="repeat" description="ANK" evidence="5">
    <location>
        <begin position="980"/>
        <end position="1000"/>
    </location>
</feature>
<evidence type="ECO:0000313" key="11">
    <source>
        <dbReference type="EMBL" id="CAD7411825.1"/>
    </source>
</evidence>
<dbReference type="GO" id="GO:0016301">
    <property type="term" value="F:kinase activity"/>
    <property type="evidence" value="ECO:0007669"/>
    <property type="project" value="UniProtKB-KW"/>
</dbReference>
<sequence length="1521" mass="169556">MSTQVAPPPRFDLQKRNNRTRISKMAAKRKKLTPAPGQSSKIVNGLYVHSSPPRAVVQMNPSIIRQWLRGGDIDKLQQVVLEGQGHKLVGEYSPDPKARAFLKTVPAMMANMETLQDLVAKGQLRGMQVILDNATAARTKKLALCRDQSGVGLLHKAVFYDHQDIVRYLLDYNPATASLKDKPGSSPVTDIFDKYPSGLDYIGSPECGFEDRSAEQCSLDYSSAPVWCGVVRCGAVWCGVVRCGVVRCGVVWCGVVQCGVVRCGGVRFGAVWCGVVWCCVVRCSVVWCGVVRCGAVLCGVLIGITMSYHLRSLYTDTMSYHLRSLYADTVSYHLRSLYADTMSYLLRSLYADTMSYHLRSLYTDTEGRTPLHYCASCQDPQACWGLVEGAGADQTIVDTRGHVAAYYLDHPEELELPEVVHKFSGAPMKRFTSGKEGFVVTRANIRIWIHDRDLGRLQQMLWEGHGDKLRVETSNNPRVKRFLEAVPYIMGLAEGLRDYLWVSGTSNNPRVKRFLEAVPYIMLGVSGTSNNPRVKRFLEAVPYIMGTIKEVHGATVRDDISTLMKKTEDPVPNTIFLSKDQNGLNPLHKVRLSRVAGITKAESYVYSLPPIENSVSEPLIARDPRFTHQCSRDAAIHALTETYLAAGLGHTELVEYILEKNPKAANMTDNEGKLPLHYAAAVKDAGNIYNMLVEVGSDERTQDNMNHTSVGVSMLYLVTLFQMNHTSVGVSMLYLVTLFQMNHTSVGVGMSYVEHPDPTSKGVHVGEEEEDEGMGEEEKDEEPEQGAPPEDKDQVDRWERREDEETGKQDQQEVEESDNETVGEGEEGQDVSHEREDVAMGGHQHQETGEEKEDEAVAAEEETDTTEGDTKVADGEEEDAEVGGEEFAQGEAELDAEVRHFVETGNMEELAALVLNGQGERLVGHSSTDPELQSFLNNVPAYMAKIRAVHEAAKEGRLRDLQASLDRRKFAISRDNSSGLGATPLHVATLFGHTSIVRYLAGRFPETLYAKDNNDRTPLHYAATIRDNGHYYNLLLNMGANPTLKDNRGHTAEYYQQHPERLTHQKLLKDYGASEEIAEDSLSDKVPDDTVTARRDADDPDMLETLEICYESAREDDAESLLRRHLKRPVFDRLKPRLTRSDHSLLDVIWPAAKKRPERPAPDLDEILEQNGGVIVPDRESYIVFSDLLLPLIKDLHGLVVTYELSPQPQTMFFDQDDDNSEEEQDGGSILKMAATVIDPTSRWIISGRIECSRNLEDYQFPSCLTLGQLETIEREVINVLDPGGGKVTPDIAEKGTKVPEEEDKVGATYYKLDEIIDGGMGIRYKLEAADLLIALPGDANENYDGLLHGKHWPHGRGVYLYDDELAAVWINVQEHARVVCSVGATGDVGRAYRRLSELVGPLDEKLRCARDPLLGHLTSRPSCLGNTLRFSLSIYLPKLGQEVDKLRHLCSVRSLHVTRLKDRQDAFRVSNKQCLSVREVQTFKDFSAAVANIIQLEKSLSMANYSPNPGGRLFGRFRKK</sequence>
<dbReference type="PANTHER" id="PTHR24172">
    <property type="entry name" value="ANK_REP_REGION DOMAIN-CONTAINING PROTEIN"/>
    <property type="match status" value="1"/>
</dbReference>
<dbReference type="PANTHER" id="PTHR24172:SF4">
    <property type="entry name" value="ANK_REP_REGION DOMAIN-CONTAINING PROTEIN"/>
    <property type="match status" value="1"/>
</dbReference>
<dbReference type="PROSITE" id="PS51509">
    <property type="entry name" value="PHOSPHAGEN_KINASE_N"/>
    <property type="match status" value="1"/>
</dbReference>
<feature type="binding site" evidence="7">
    <location>
        <begin position="1454"/>
        <end position="1459"/>
    </location>
    <ligand>
        <name>ATP</name>
        <dbReference type="ChEBI" id="CHEBI:30616"/>
    </ligand>
</feature>
<feature type="compositionally biased region" description="Acidic residues" evidence="8">
    <location>
        <begin position="767"/>
        <end position="784"/>
    </location>
</feature>
<accession>A0A7R9H7M8</accession>
<dbReference type="GO" id="GO:0005524">
    <property type="term" value="F:ATP binding"/>
    <property type="evidence" value="ECO:0007669"/>
    <property type="project" value="UniProtKB-UniRule"/>
</dbReference>
<feature type="compositionally biased region" description="Acidic residues" evidence="8">
    <location>
        <begin position="850"/>
        <end position="867"/>
    </location>
</feature>
<feature type="binding site" evidence="7">
    <location>
        <begin position="1430"/>
        <end position="1434"/>
    </location>
    <ligand>
        <name>ATP</name>
        <dbReference type="ChEBI" id="CHEBI:30616"/>
    </ligand>
</feature>
<dbReference type="PROSITE" id="PS51510">
    <property type="entry name" value="PHOSPHAGEN_KINASE_C"/>
    <property type="match status" value="1"/>
</dbReference>
<dbReference type="InterPro" id="IPR036770">
    <property type="entry name" value="Ankyrin_rpt-contain_sf"/>
</dbReference>
<evidence type="ECO:0000256" key="4">
    <source>
        <dbReference type="ARBA" id="ARBA00022840"/>
    </source>
</evidence>
<evidence type="ECO:0000259" key="10">
    <source>
        <dbReference type="PROSITE" id="PS51510"/>
    </source>
</evidence>
<dbReference type="SUPFAM" id="SSF48034">
    <property type="entry name" value="Guanido kinase N-terminal domain"/>
    <property type="match status" value="1"/>
</dbReference>
<evidence type="ECO:0000256" key="2">
    <source>
        <dbReference type="ARBA" id="ARBA00022741"/>
    </source>
</evidence>